<protein>
    <submittedName>
        <fullName evidence="1">Uncharacterized protein</fullName>
    </submittedName>
</protein>
<dbReference type="GeneID" id="28823751"/>
<sequence>MCSRFTRVEYRSHAQSQILVSCAMKFMIAKSARAKGGTYRRKCLRYVEGTSRSTSTAIGAR</sequence>
<evidence type="ECO:0000313" key="1">
    <source>
        <dbReference type="EMBL" id="KUJ23407.1"/>
    </source>
</evidence>
<gene>
    <name evidence="1" type="ORF">LY89DRAFT_680166</name>
</gene>
<proteinExistence type="predicted"/>
<keyword evidence="2" id="KW-1185">Reference proteome</keyword>
<dbReference type="RefSeq" id="XP_018077762.1">
    <property type="nucleotide sequence ID" value="XM_018214025.1"/>
</dbReference>
<evidence type="ECO:0000313" key="2">
    <source>
        <dbReference type="Proteomes" id="UP000070700"/>
    </source>
</evidence>
<name>A0A194XUM3_MOLSC</name>
<dbReference type="Proteomes" id="UP000070700">
    <property type="component" value="Unassembled WGS sequence"/>
</dbReference>
<dbReference type="EMBL" id="KQ947405">
    <property type="protein sequence ID" value="KUJ23407.1"/>
    <property type="molecule type" value="Genomic_DNA"/>
</dbReference>
<dbReference type="AlphaFoldDB" id="A0A194XUM3"/>
<dbReference type="InParanoid" id="A0A194XUM3"/>
<dbReference type="KEGG" id="psco:LY89DRAFT_680166"/>
<organism evidence="1 2">
    <name type="scientific">Mollisia scopiformis</name>
    <name type="common">Conifer needle endophyte fungus</name>
    <name type="synonym">Phialocephala scopiformis</name>
    <dbReference type="NCBI Taxonomy" id="149040"/>
    <lineage>
        <taxon>Eukaryota</taxon>
        <taxon>Fungi</taxon>
        <taxon>Dikarya</taxon>
        <taxon>Ascomycota</taxon>
        <taxon>Pezizomycotina</taxon>
        <taxon>Leotiomycetes</taxon>
        <taxon>Helotiales</taxon>
        <taxon>Mollisiaceae</taxon>
        <taxon>Mollisia</taxon>
    </lineage>
</organism>
<reference evidence="1 2" key="1">
    <citation type="submission" date="2015-10" db="EMBL/GenBank/DDBJ databases">
        <title>Full genome of DAOMC 229536 Phialocephala scopiformis, a fungal endophyte of spruce producing the potent anti-insectan compound rugulosin.</title>
        <authorList>
            <consortium name="DOE Joint Genome Institute"/>
            <person name="Walker A.K."/>
            <person name="Frasz S.L."/>
            <person name="Seifert K.A."/>
            <person name="Miller J.D."/>
            <person name="Mondo S.J."/>
            <person name="Labutti K."/>
            <person name="Lipzen A."/>
            <person name="Dockter R."/>
            <person name="Kennedy M."/>
            <person name="Grigoriev I.V."/>
            <person name="Spatafora J.W."/>
        </authorList>
    </citation>
    <scope>NUCLEOTIDE SEQUENCE [LARGE SCALE GENOMIC DNA]</scope>
    <source>
        <strain evidence="1 2">CBS 120377</strain>
    </source>
</reference>
<accession>A0A194XUM3</accession>
<dbReference type="PROSITE" id="PS51257">
    <property type="entry name" value="PROKAR_LIPOPROTEIN"/>
    <property type="match status" value="1"/>
</dbReference>